<protein>
    <submittedName>
        <fullName evidence="11">Type VII secretion protein EccB</fullName>
    </submittedName>
</protein>
<dbReference type="Gene3D" id="2.40.50.910">
    <property type="entry name" value="Type VII secretion system EccB, repeat 3 domain"/>
    <property type="match status" value="1"/>
</dbReference>
<evidence type="ECO:0000313" key="12">
    <source>
        <dbReference type="Proteomes" id="UP001501231"/>
    </source>
</evidence>
<dbReference type="Proteomes" id="UP001501231">
    <property type="component" value="Unassembled WGS sequence"/>
</dbReference>
<dbReference type="InterPro" id="IPR044857">
    <property type="entry name" value="T7SS_EccB_R1"/>
</dbReference>
<proteinExistence type="inferred from homology"/>
<sequence length="483" mass="49654">MEQSRRDLHQAHNLMMQRVGLALLSGEPDAAESPMRRNTVAALSGLVIAIVLVGVAAIVGFLLPGGAKGLDKGDMVIIEKESGTKYVYDTNSKKLLPVANYASALLAVNKQGTKSRSVSRNSLTGFERGPMIGIPNAPDSLPDAKKLISGPWSVCVREADPGNGVRRSMTTLAAGREVGGRTRGADEALPVRAGTESWILWRDRRLKLPLPPAQISAITGGAPPVQVAPAWLNSIPSGTDFAAPQLPGQRGRAVRGPGGRPARVGQVYRADTGGGVNWYVMLADGFAQISETQGRLLLSDPRTKAAYPGRLAEALPTDLPSATSMQSRTRLFSDGLPATMPKFTAWNPAEPLCAVYSGGKETNAKLTIGGSLPPPSSTALGAGSGGGAAVDQLVLPPGGASLVRQAPGGAANATGTGAVGSLSIINDQGMRFAIPSSEIAANLGYDAGHAAPVPASVLQLIPSGPALDPRAATMPVRNSSSGG</sequence>
<evidence type="ECO:0000313" key="11">
    <source>
        <dbReference type="EMBL" id="GAA2426932.1"/>
    </source>
</evidence>
<dbReference type="InterPro" id="IPR007795">
    <property type="entry name" value="T7SS_EccB"/>
</dbReference>
<keyword evidence="9 10" id="KW-0472">Membrane</keyword>
<accession>A0ABN3JCC7</accession>
<dbReference type="PANTHER" id="PTHR40765:SF2">
    <property type="entry name" value="ESX-2 SECRETION SYSTEM ATPASE ECCB2"/>
    <property type="match status" value="1"/>
</dbReference>
<evidence type="ECO:0000256" key="8">
    <source>
        <dbReference type="ARBA" id="ARBA00022989"/>
    </source>
</evidence>
<comment type="subcellular location">
    <subcellularLocation>
        <location evidence="1">Cell membrane</location>
        <topology evidence="1">Single-pass membrane protein</topology>
    </subcellularLocation>
</comment>
<reference evidence="11 12" key="1">
    <citation type="journal article" date="2019" name="Int. J. Syst. Evol. Microbiol.">
        <title>The Global Catalogue of Microorganisms (GCM) 10K type strain sequencing project: providing services to taxonomists for standard genome sequencing and annotation.</title>
        <authorList>
            <consortium name="The Broad Institute Genomics Platform"/>
            <consortium name="The Broad Institute Genome Sequencing Center for Infectious Disease"/>
            <person name="Wu L."/>
            <person name="Ma J."/>
        </authorList>
    </citation>
    <scope>NUCLEOTIDE SEQUENCE [LARGE SCALE GENOMIC DNA]</scope>
    <source>
        <strain evidence="11 12">JCM 3325</strain>
    </source>
</reference>
<dbReference type="RefSeq" id="WP_344591265.1">
    <property type="nucleotide sequence ID" value="NZ_BAAARW010000016.1"/>
</dbReference>
<comment type="caution">
    <text evidence="11">The sequence shown here is derived from an EMBL/GenBank/DDBJ whole genome shotgun (WGS) entry which is preliminary data.</text>
</comment>
<dbReference type="PANTHER" id="PTHR40765">
    <property type="entry name" value="ESX-2 SECRETION SYSTEM ATPASE ECCB2"/>
    <property type="match status" value="1"/>
</dbReference>
<evidence type="ECO:0000256" key="1">
    <source>
        <dbReference type="ARBA" id="ARBA00004162"/>
    </source>
</evidence>
<gene>
    <name evidence="11" type="primary">eccB_1</name>
    <name evidence="11" type="ORF">GCM10010191_44470</name>
</gene>
<keyword evidence="12" id="KW-1185">Reference proteome</keyword>
<keyword evidence="4 10" id="KW-0812">Transmembrane</keyword>
<dbReference type="Gene3D" id="3.30.2390.20">
    <property type="entry name" value="Type VII secretion system EccB, repeat 1 domain"/>
    <property type="match status" value="1"/>
</dbReference>
<evidence type="ECO:0000256" key="2">
    <source>
        <dbReference type="ARBA" id="ARBA00008149"/>
    </source>
</evidence>
<dbReference type="NCBIfam" id="TIGR03919">
    <property type="entry name" value="T7SS_EccB"/>
    <property type="match status" value="1"/>
</dbReference>
<feature type="transmembrane region" description="Helical" evidence="10">
    <location>
        <begin position="40"/>
        <end position="63"/>
    </location>
</feature>
<evidence type="ECO:0000256" key="4">
    <source>
        <dbReference type="ARBA" id="ARBA00022692"/>
    </source>
</evidence>
<keyword evidence="5" id="KW-0547">Nucleotide-binding</keyword>
<keyword evidence="7" id="KW-0067">ATP-binding</keyword>
<evidence type="ECO:0000256" key="7">
    <source>
        <dbReference type="ARBA" id="ARBA00022840"/>
    </source>
</evidence>
<evidence type="ECO:0000256" key="10">
    <source>
        <dbReference type="SAM" id="Phobius"/>
    </source>
</evidence>
<keyword evidence="3" id="KW-1003">Cell membrane</keyword>
<dbReference type="EMBL" id="BAAARW010000016">
    <property type="protein sequence ID" value="GAA2426932.1"/>
    <property type="molecule type" value="Genomic_DNA"/>
</dbReference>
<dbReference type="Pfam" id="PF05108">
    <property type="entry name" value="T7SS_ESX1_EccB"/>
    <property type="match status" value="1"/>
</dbReference>
<keyword evidence="8 10" id="KW-1133">Transmembrane helix</keyword>
<comment type="similarity">
    <text evidence="2">Belongs to the EccB family.</text>
</comment>
<evidence type="ECO:0000256" key="6">
    <source>
        <dbReference type="ARBA" id="ARBA00022801"/>
    </source>
</evidence>
<name>A0ABN3JCC7_9ACTN</name>
<evidence type="ECO:0000256" key="5">
    <source>
        <dbReference type="ARBA" id="ARBA00022741"/>
    </source>
</evidence>
<keyword evidence="6" id="KW-0378">Hydrolase</keyword>
<dbReference type="InterPro" id="IPR042485">
    <property type="entry name" value="T7SS_EccB_R3"/>
</dbReference>
<evidence type="ECO:0000256" key="9">
    <source>
        <dbReference type="ARBA" id="ARBA00023136"/>
    </source>
</evidence>
<evidence type="ECO:0000256" key="3">
    <source>
        <dbReference type="ARBA" id="ARBA00022475"/>
    </source>
</evidence>
<organism evidence="11 12">
    <name type="scientific">Actinomadura vinacea</name>
    <dbReference type="NCBI Taxonomy" id="115336"/>
    <lineage>
        <taxon>Bacteria</taxon>
        <taxon>Bacillati</taxon>
        <taxon>Actinomycetota</taxon>
        <taxon>Actinomycetes</taxon>
        <taxon>Streptosporangiales</taxon>
        <taxon>Thermomonosporaceae</taxon>
        <taxon>Actinomadura</taxon>
    </lineage>
</organism>